<evidence type="ECO:0000259" key="1">
    <source>
        <dbReference type="Pfam" id="PF08241"/>
    </source>
</evidence>
<protein>
    <recommendedName>
        <fullName evidence="1">Methyltransferase type 11 domain-containing protein</fullName>
    </recommendedName>
</protein>
<dbReference type="CDD" id="cd02440">
    <property type="entry name" value="AdoMet_MTases"/>
    <property type="match status" value="1"/>
</dbReference>
<feature type="domain" description="Methyltransferase type 11" evidence="1">
    <location>
        <begin position="55"/>
        <end position="152"/>
    </location>
</feature>
<evidence type="ECO:0000313" key="2">
    <source>
        <dbReference type="EMBL" id="KKL11401.1"/>
    </source>
</evidence>
<comment type="caution">
    <text evidence="2">The sequence shown here is derived from an EMBL/GenBank/DDBJ whole genome shotgun (WGS) entry which is preliminary data.</text>
</comment>
<dbReference type="SUPFAM" id="SSF53335">
    <property type="entry name" value="S-adenosyl-L-methionine-dependent methyltransferases"/>
    <property type="match status" value="1"/>
</dbReference>
<dbReference type="InterPro" id="IPR029063">
    <property type="entry name" value="SAM-dependent_MTases_sf"/>
</dbReference>
<dbReference type="InterPro" id="IPR052356">
    <property type="entry name" value="Thiol_S-MT"/>
</dbReference>
<reference evidence="2" key="1">
    <citation type="journal article" date="2015" name="Nature">
        <title>Complex archaea that bridge the gap between prokaryotes and eukaryotes.</title>
        <authorList>
            <person name="Spang A."/>
            <person name="Saw J.H."/>
            <person name="Jorgensen S.L."/>
            <person name="Zaremba-Niedzwiedzka K."/>
            <person name="Martijn J."/>
            <person name="Lind A.E."/>
            <person name="van Eijk R."/>
            <person name="Schleper C."/>
            <person name="Guy L."/>
            <person name="Ettema T.J."/>
        </authorList>
    </citation>
    <scope>NUCLEOTIDE SEQUENCE</scope>
</reference>
<dbReference type="EMBL" id="LAZR01041668">
    <property type="protein sequence ID" value="KKL11401.1"/>
    <property type="molecule type" value="Genomic_DNA"/>
</dbReference>
<dbReference type="Pfam" id="PF08241">
    <property type="entry name" value="Methyltransf_11"/>
    <property type="match status" value="1"/>
</dbReference>
<dbReference type="GO" id="GO:0008757">
    <property type="term" value="F:S-adenosylmethionine-dependent methyltransferase activity"/>
    <property type="evidence" value="ECO:0007669"/>
    <property type="project" value="InterPro"/>
</dbReference>
<proteinExistence type="predicted"/>
<sequence length="222" mass="25515">MKSKRANKNNIDMSYHPTLAVYNKLAKSYDQRNKMIERLMSKVRPILSNLRGDILEVGVGTGNNLVYYHPEANIVAFDWSTEMISQAKLKIKRYGLNNVKDIVIGDIQKLSEYFAPKSFDYVISSCVFCSVPDPILGLREVFKVLRPSGKFIQIEHGLSQIDFLNVLLFFIDPLTSKKFGFHINRNHLKNLESTNLKIIHQRKLDPTGIFRLIVSEKSVIRN</sequence>
<name>A0A0F9D0Q2_9ZZZZ</name>
<dbReference type="PANTHER" id="PTHR45036:SF1">
    <property type="entry name" value="METHYLTRANSFERASE LIKE 7A"/>
    <property type="match status" value="1"/>
</dbReference>
<dbReference type="AlphaFoldDB" id="A0A0F9D0Q2"/>
<dbReference type="InterPro" id="IPR013216">
    <property type="entry name" value="Methyltransf_11"/>
</dbReference>
<dbReference type="PANTHER" id="PTHR45036">
    <property type="entry name" value="METHYLTRANSFERASE LIKE 7B"/>
    <property type="match status" value="1"/>
</dbReference>
<gene>
    <name evidence="2" type="ORF">LCGC14_2546180</name>
</gene>
<dbReference type="Gene3D" id="3.40.50.150">
    <property type="entry name" value="Vaccinia Virus protein VP39"/>
    <property type="match status" value="1"/>
</dbReference>
<organism evidence="2">
    <name type="scientific">marine sediment metagenome</name>
    <dbReference type="NCBI Taxonomy" id="412755"/>
    <lineage>
        <taxon>unclassified sequences</taxon>
        <taxon>metagenomes</taxon>
        <taxon>ecological metagenomes</taxon>
    </lineage>
</organism>
<accession>A0A0F9D0Q2</accession>